<accession>M0MTE4</accession>
<keyword evidence="2" id="KW-1185">Reference proteome</keyword>
<organism evidence="1 2">
    <name type="scientific">Halococcus salifodinae DSM 8989</name>
    <dbReference type="NCBI Taxonomy" id="1227456"/>
    <lineage>
        <taxon>Archaea</taxon>
        <taxon>Methanobacteriati</taxon>
        <taxon>Methanobacteriota</taxon>
        <taxon>Stenosarchaea group</taxon>
        <taxon>Halobacteria</taxon>
        <taxon>Halobacteriales</taxon>
        <taxon>Halococcaceae</taxon>
        <taxon>Halococcus</taxon>
    </lineage>
</organism>
<proteinExistence type="predicted"/>
<reference evidence="1 2" key="1">
    <citation type="journal article" date="2014" name="PLoS Genet.">
        <title>Phylogenetically driven sequencing of extremely halophilic archaea reveals strategies for static and dynamic osmo-response.</title>
        <authorList>
            <person name="Becker E.A."/>
            <person name="Seitzer P.M."/>
            <person name="Tritt A."/>
            <person name="Larsen D."/>
            <person name="Krusor M."/>
            <person name="Yao A.I."/>
            <person name="Wu D."/>
            <person name="Madern D."/>
            <person name="Eisen J.A."/>
            <person name="Darling A.E."/>
            <person name="Facciotti M.T."/>
        </authorList>
    </citation>
    <scope>NUCLEOTIDE SEQUENCE [LARGE SCALE GENOMIC DNA]</scope>
    <source>
        <strain evidence="1 2">DSM 8989</strain>
    </source>
</reference>
<evidence type="ECO:0000313" key="1">
    <source>
        <dbReference type="EMBL" id="EMA48608.1"/>
    </source>
</evidence>
<sequence>MVQTSPHINTYSGSAQSKNFDGDVALVKSVAEEYAAMQLRQDTFIATTKPGVITTKKARAAVKERIKDDVAAVDHYGNVTGSNALGELNLGVVLGCRHFGDAVVEKWAALAGETVQHSGKGSDLEYGSETANTWLQTLKRTTKLPHILEDIHLRGVTEGSPSITREIV</sequence>
<protein>
    <submittedName>
        <fullName evidence="1">Uncharacterized protein</fullName>
    </submittedName>
</protein>
<dbReference type="OrthoDB" id="213452at2157"/>
<dbReference type="RefSeq" id="WP_005046335.1">
    <property type="nucleotide sequence ID" value="NZ_AOME01000088.1"/>
</dbReference>
<dbReference type="Proteomes" id="UP000011625">
    <property type="component" value="Unassembled WGS sequence"/>
</dbReference>
<comment type="caution">
    <text evidence="1">The sequence shown here is derived from an EMBL/GenBank/DDBJ whole genome shotgun (WGS) entry which is preliminary data.</text>
</comment>
<dbReference type="PATRIC" id="fig|1227456.3.peg.3930"/>
<gene>
    <name evidence="1" type="ORF">C450_19371</name>
</gene>
<name>M0MTE4_9EURY</name>
<evidence type="ECO:0000313" key="2">
    <source>
        <dbReference type="Proteomes" id="UP000011625"/>
    </source>
</evidence>
<dbReference type="AlphaFoldDB" id="M0MTE4"/>
<dbReference type="EMBL" id="AOME01000088">
    <property type="protein sequence ID" value="EMA48608.1"/>
    <property type="molecule type" value="Genomic_DNA"/>
</dbReference>
<dbReference type="STRING" id="1227456.C450_19371"/>